<reference evidence="2" key="1">
    <citation type="submission" date="2020-07" db="EMBL/GenBank/DDBJ databases">
        <authorList>
            <person name="Lin J."/>
        </authorList>
    </citation>
    <scope>NUCLEOTIDE SEQUENCE</scope>
</reference>
<proteinExistence type="predicted"/>
<accession>A0A6V7PUM2</accession>
<dbReference type="AlphaFoldDB" id="A0A6V7PUM2"/>
<gene>
    <name evidence="2" type="ORF">CB5_LOCUS17718</name>
</gene>
<evidence type="ECO:0000313" key="2">
    <source>
        <dbReference type="EMBL" id="CAD1834507.1"/>
    </source>
</evidence>
<evidence type="ECO:0000256" key="1">
    <source>
        <dbReference type="SAM" id="Coils"/>
    </source>
</evidence>
<sequence>MLLIDFDLITLIMDATDYANLVHKNAKEISAKELERWEASMELLEIKKLEMDIQSTLVLEARAGLDEAIEQLVEEERLKEAEIADNDHQIQEVEKRISNVVAEFNETQGSIKAKHANLQSAQSKIDSESEALIIKKNEIDDFLSVAEQKSSKLMELAEAEKKVAVAARNFKEAGWIASEAKESEGLILLKEKEAAKAGYKKLRLISAAARAERS</sequence>
<organism evidence="2">
    <name type="scientific">Ananas comosus var. bracteatus</name>
    <name type="common">red pineapple</name>
    <dbReference type="NCBI Taxonomy" id="296719"/>
    <lineage>
        <taxon>Eukaryota</taxon>
        <taxon>Viridiplantae</taxon>
        <taxon>Streptophyta</taxon>
        <taxon>Embryophyta</taxon>
        <taxon>Tracheophyta</taxon>
        <taxon>Spermatophyta</taxon>
        <taxon>Magnoliopsida</taxon>
        <taxon>Liliopsida</taxon>
        <taxon>Poales</taxon>
        <taxon>Bromeliaceae</taxon>
        <taxon>Bromelioideae</taxon>
        <taxon>Ananas</taxon>
    </lineage>
</organism>
<feature type="coiled-coil region" evidence="1">
    <location>
        <begin position="27"/>
        <end position="85"/>
    </location>
</feature>
<protein>
    <submittedName>
        <fullName evidence="2">Uncharacterized protein</fullName>
    </submittedName>
</protein>
<dbReference type="EMBL" id="LR862152">
    <property type="protein sequence ID" value="CAD1834507.1"/>
    <property type="molecule type" value="Genomic_DNA"/>
</dbReference>
<keyword evidence="1" id="KW-0175">Coiled coil</keyword>
<dbReference type="PANTHER" id="PTHR38394">
    <property type="entry name" value="NEUROFILAMENT LIGHT PROTEIN"/>
    <property type="match status" value="1"/>
</dbReference>
<dbReference type="PANTHER" id="PTHR38394:SF1">
    <property type="entry name" value="NEUROFILAMENT LIGHT PROTEIN"/>
    <property type="match status" value="1"/>
</dbReference>
<name>A0A6V7PUM2_ANACO</name>